<keyword evidence="1" id="KW-1185">Reference proteome</keyword>
<proteinExistence type="predicted"/>
<organism evidence="1 2">
    <name type="scientific">Trichuris muris</name>
    <name type="common">Mouse whipworm</name>
    <dbReference type="NCBI Taxonomy" id="70415"/>
    <lineage>
        <taxon>Eukaryota</taxon>
        <taxon>Metazoa</taxon>
        <taxon>Ecdysozoa</taxon>
        <taxon>Nematoda</taxon>
        <taxon>Enoplea</taxon>
        <taxon>Dorylaimia</taxon>
        <taxon>Trichinellida</taxon>
        <taxon>Trichuridae</taxon>
        <taxon>Trichuris</taxon>
    </lineage>
</organism>
<dbReference type="AlphaFoldDB" id="A0A5S6QCF1"/>
<evidence type="ECO:0000313" key="1">
    <source>
        <dbReference type="Proteomes" id="UP000046395"/>
    </source>
</evidence>
<dbReference type="Proteomes" id="UP000046395">
    <property type="component" value="Unassembled WGS sequence"/>
</dbReference>
<reference evidence="2" key="1">
    <citation type="submission" date="2019-12" db="UniProtKB">
        <authorList>
            <consortium name="WormBaseParasite"/>
        </authorList>
    </citation>
    <scope>IDENTIFICATION</scope>
</reference>
<dbReference type="WBParaSite" id="TMUE_1000004770.1">
    <property type="protein sequence ID" value="TMUE_1000004770.1"/>
    <property type="gene ID" value="WBGene00299095"/>
</dbReference>
<sequence>MFEQPFEVTYMTIITAGKESLRAAEHGKRIRGANRTFNYKTKRIMSHVLEELQDQLVTSFRGDCELCSWANEQCIGHQPAVTVRNDMVKRCASA</sequence>
<accession>A0A5S6QCF1</accession>
<name>A0A5S6QCF1_TRIMR</name>
<evidence type="ECO:0000313" key="2">
    <source>
        <dbReference type="WBParaSite" id="TMUE_1000004770.1"/>
    </source>
</evidence>
<protein>
    <submittedName>
        <fullName evidence="2">Uncharacterized protein</fullName>
    </submittedName>
</protein>